<reference evidence="2 3" key="1">
    <citation type="submission" date="2015-11" db="EMBL/GenBank/DDBJ databases">
        <title>Description and complete genome sequence of a novel strain predominating in hypersaline microbial mats and representing a new family of the Bacteriodetes phylum.</title>
        <authorList>
            <person name="Spring S."/>
            <person name="Bunk B."/>
            <person name="Sproer C."/>
            <person name="Klenk H.-P."/>
        </authorList>
    </citation>
    <scope>NUCLEOTIDE SEQUENCE [LARGE SCALE GENOMIC DNA]</scope>
    <source>
        <strain evidence="2 3">L21-Spi-D4</strain>
    </source>
</reference>
<dbReference type="InterPro" id="IPR013078">
    <property type="entry name" value="His_Pase_superF_clade-1"/>
</dbReference>
<dbReference type="SUPFAM" id="SSF53254">
    <property type="entry name" value="Phosphoglycerate mutase-like"/>
    <property type="match status" value="1"/>
</dbReference>
<dbReference type="InterPro" id="IPR017578">
    <property type="entry name" value="Ribazole_CobC"/>
</dbReference>
<proteinExistence type="predicted"/>
<dbReference type="KEGG" id="blq:L21SP5_03747"/>
<accession>A0A0S2I4U2</accession>
<dbReference type="EC" id="3.1.3.73" evidence="1"/>
<dbReference type="GO" id="GO:0009236">
    <property type="term" value="P:cobalamin biosynthetic process"/>
    <property type="evidence" value="ECO:0007669"/>
    <property type="project" value="UniProtKB-UniRule"/>
</dbReference>
<dbReference type="AlphaFoldDB" id="A0A0S2I4U2"/>
<dbReference type="CDD" id="cd07067">
    <property type="entry name" value="HP_PGM_like"/>
    <property type="match status" value="1"/>
</dbReference>
<dbReference type="OrthoDB" id="9782128at2"/>
<keyword evidence="3" id="KW-1185">Reference proteome</keyword>
<dbReference type="SMART" id="SM00855">
    <property type="entry name" value="PGAM"/>
    <property type="match status" value="1"/>
</dbReference>
<dbReference type="PANTHER" id="PTHR10606">
    <property type="entry name" value="6-PHOSPHOFRUCTO-2-KINASE/FRUCTOSE-2,6-BISPHOSPHATASE"/>
    <property type="match status" value="1"/>
</dbReference>
<keyword evidence="2" id="KW-0378">Hydrolase</keyword>
<evidence type="ECO:0000313" key="3">
    <source>
        <dbReference type="Proteomes" id="UP000064893"/>
    </source>
</evidence>
<organism evidence="2 3">
    <name type="scientific">Salinivirga cyanobacteriivorans</name>
    <dbReference type="NCBI Taxonomy" id="1307839"/>
    <lineage>
        <taxon>Bacteria</taxon>
        <taxon>Pseudomonadati</taxon>
        <taxon>Bacteroidota</taxon>
        <taxon>Bacteroidia</taxon>
        <taxon>Bacteroidales</taxon>
        <taxon>Salinivirgaceae</taxon>
        <taxon>Salinivirga</taxon>
    </lineage>
</organism>
<protein>
    <recommendedName>
        <fullName evidence="1">Alpha-ribazole phosphatase</fullName>
        <ecNumber evidence="1">3.1.3.73</ecNumber>
    </recommendedName>
</protein>
<evidence type="ECO:0000256" key="1">
    <source>
        <dbReference type="NCBIfam" id="TIGR03162"/>
    </source>
</evidence>
<dbReference type="Proteomes" id="UP000064893">
    <property type="component" value="Chromosome"/>
</dbReference>
<dbReference type="EMBL" id="CP013118">
    <property type="protein sequence ID" value="ALO17344.1"/>
    <property type="molecule type" value="Genomic_DNA"/>
</dbReference>
<dbReference type="STRING" id="1307839.L21SP5_03747"/>
<evidence type="ECO:0000313" key="2">
    <source>
        <dbReference type="EMBL" id="ALO17344.1"/>
    </source>
</evidence>
<dbReference type="GO" id="GO:0006003">
    <property type="term" value="P:fructose 2,6-bisphosphate metabolic process"/>
    <property type="evidence" value="ECO:0007669"/>
    <property type="project" value="InterPro"/>
</dbReference>
<dbReference type="RefSeq" id="WP_057954628.1">
    <property type="nucleotide sequence ID" value="NZ_CP013118.1"/>
</dbReference>
<dbReference type="NCBIfam" id="TIGR03162">
    <property type="entry name" value="ribazole_cobC"/>
    <property type="match status" value="1"/>
</dbReference>
<dbReference type="GO" id="GO:0043755">
    <property type="term" value="F:alpha-ribazole phosphatase activity"/>
    <property type="evidence" value="ECO:0007669"/>
    <property type="project" value="UniProtKB-UniRule"/>
</dbReference>
<dbReference type="InterPro" id="IPR003094">
    <property type="entry name" value="6Pfruct_kin"/>
</dbReference>
<dbReference type="GO" id="GO:0005524">
    <property type="term" value="F:ATP binding"/>
    <property type="evidence" value="ECO:0007669"/>
    <property type="project" value="InterPro"/>
</dbReference>
<dbReference type="PATRIC" id="fig|1307839.3.peg.4005"/>
<dbReference type="GO" id="GO:0003873">
    <property type="term" value="F:6-phosphofructo-2-kinase activity"/>
    <property type="evidence" value="ECO:0007669"/>
    <property type="project" value="TreeGrafter"/>
</dbReference>
<sequence>MALYLIRHTTPKVEKGICYGQTDLDLAKSAIEERNEIALIIKDLDFEKVFSSPLKRCLKLAMSLFPEHAIETNDNLKEMNFGAWEMQPWADIPKAEMDQWSKDYVKNFVPKGESYIQLFQRVVSFISGIKMEESKNYAVVCHDGVIRSWLSFLLEMPLNKSFELEIGYGAVIKITHVQDLHHRIKFLKI</sequence>
<dbReference type="Gene3D" id="3.40.50.1240">
    <property type="entry name" value="Phosphoglycerate mutase-like"/>
    <property type="match status" value="1"/>
</dbReference>
<dbReference type="InterPro" id="IPR029033">
    <property type="entry name" value="His_PPase_superfam"/>
</dbReference>
<name>A0A0S2I4U2_9BACT</name>
<dbReference type="GO" id="GO:0005829">
    <property type="term" value="C:cytosol"/>
    <property type="evidence" value="ECO:0007669"/>
    <property type="project" value="TreeGrafter"/>
</dbReference>
<gene>
    <name evidence="2" type="primary">pspB</name>
    <name evidence="2" type="ORF">L21SP5_03747</name>
</gene>
<dbReference type="Pfam" id="PF00300">
    <property type="entry name" value="His_Phos_1"/>
    <property type="match status" value="1"/>
</dbReference>